<feature type="non-terminal residue" evidence="9">
    <location>
        <position position="1"/>
    </location>
</feature>
<keyword evidence="4" id="KW-0255">Endonuclease</keyword>
<dbReference type="EMBL" id="UYJE01004870">
    <property type="protein sequence ID" value="VDI32099.1"/>
    <property type="molecule type" value="Genomic_DNA"/>
</dbReference>
<dbReference type="GO" id="GO:0003964">
    <property type="term" value="F:RNA-directed DNA polymerase activity"/>
    <property type="evidence" value="ECO:0007669"/>
    <property type="project" value="UniProtKB-KW"/>
</dbReference>
<keyword evidence="10" id="KW-1185">Reference proteome</keyword>
<evidence type="ECO:0000256" key="7">
    <source>
        <dbReference type="SAM" id="MobiDB-lite"/>
    </source>
</evidence>
<dbReference type="PANTHER" id="PTHR37984">
    <property type="entry name" value="PROTEIN CBG26694"/>
    <property type="match status" value="1"/>
</dbReference>
<dbReference type="InterPro" id="IPR050951">
    <property type="entry name" value="Retrovirus_Pol_polyprotein"/>
</dbReference>
<name>A0A8B6EDT2_MYTGA</name>
<dbReference type="GO" id="GO:0004519">
    <property type="term" value="F:endonuclease activity"/>
    <property type="evidence" value="ECO:0007669"/>
    <property type="project" value="UniProtKB-KW"/>
</dbReference>
<organism evidence="9 10">
    <name type="scientific">Mytilus galloprovincialis</name>
    <name type="common">Mediterranean mussel</name>
    <dbReference type="NCBI Taxonomy" id="29158"/>
    <lineage>
        <taxon>Eukaryota</taxon>
        <taxon>Metazoa</taxon>
        <taxon>Spiralia</taxon>
        <taxon>Lophotrochozoa</taxon>
        <taxon>Mollusca</taxon>
        <taxon>Bivalvia</taxon>
        <taxon>Autobranchia</taxon>
        <taxon>Pteriomorphia</taxon>
        <taxon>Mytilida</taxon>
        <taxon>Mytiloidea</taxon>
        <taxon>Mytilidae</taxon>
        <taxon>Mytilinae</taxon>
        <taxon>Mytilus</taxon>
    </lineage>
</organism>
<evidence type="ECO:0000259" key="8">
    <source>
        <dbReference type="Pfam" id="PF17917"/>
    </source>
</evidence>
<dbReference type="SUPFAM" id="SSF56672">
    <property type="entry name" value="DNA/RNA polymerases"/>
    <property type="match status" value="1"/>
</dbReference>
<keyword evidence="5" id="KW-0378">Hydrolase</keyword>
<proteinExistence type="predicted"/>
<sequence>DEQQQSFDRLREAMVSAPVLSLPNATDPFILDRDASDKAIWAEILQVQGEQERAISCASFTLTPERQKYCATRKELLAIVRFTRLFRHYLLGRRFTVRTDYSSLTWLTNFKELQGQIARWLEEISQFDMEIKHRPGAKHPNADALSRLPQYGPFPEFQVERVLTDLTCGGCTYCARAQQNWEQFTENVDDTIPLVKKPYGSTQTRGTREPMLQMSRVSVSKMGDKLAIWSEGEGDIWVQEIGGDLGVNLGYSQEELKETRPDQNKDPELKLVVQWRKTKREPSEEEIFLSGPATKYYWRNRELFILRGIISCTRKDLQGIQTGWLSLGYHGRGLWSCAMIFLQRAIKWDRTYQRIKSMYHWRGMKKKPKQKGYPSKPSPYETSCRGTNRKGSFRLCGAPPKNRTRE</sequence>
<evidence type="ECO:0000256" key="5">
    <source>
        <dbReference type="ARBA" id="ARBA00022801"/>
    </source>
</evidence>
<keyword evidence="3" id="KW-0540">Nuclease</keyword>
<evidence type="ECO:0000256" key="2">
    <source>
        <dbReference type="ARBA" id="ARBA00022695"/>
    </source>
</evidence>
<keyword evidence="1" id="KW-0808">Transferase</keyword>
<keyword evidence="2" id="KW-0548">Nucleotidyltransferase</keyword>
<comment type="caution">
    <text evidence="9">The sequence shown here is derived from an EMBL/GenBank/DDBJ whole genome shotgun (WGS) entry which is preliminary data.</text>
</comment>
<dbReference type="PANTHER" id="PTHR37984:SF5">
    <property type="entry name" value="PROTEIN NYNRIN-LIKE"/>
    <property type="match status" value="1"/>
</dbReference>
<gene>
    <name evidence="9" type="ORF">MGAL_10B037920</name>
</gene>
<evidence type="ECO:0000256" key="3">
    <source>
        <dbReference type="ARBA" id="ARBA00022722"/>
    </source>
</evidence>
<dbReference type="InterPro" id="IPR041373">
    <property type="entry name" value="RT_RNaseH"/>
</dbReference>
<evidence type="ECO:0000256" key="6">
    <source>
        <dbReference type="ARBA" id="ARBA00022918"/>
    </source>
</evidence>
<protein>
    <recommendedName>
        <fullName evidence="8">Reverse transcriptase RNase H-like domain-containing protein</fullName>
    </recommendedName>
</protein>
<feature type="region of interest" description="Disordered" evidence="7">
    <location>
        <begin position="366"/>
        <end position="406"/>
    </location>
</feature>
<evidence type="ECO:0000313" key="9">
    <source>
        <dbReference type="EMBL" id="VDI32099.1"/>
    </source>
</evidence>
<dbReference type="InterPro" id="IPR043502">
    <property type="entry name" value="DNA/RNA_pol_sf"/>
</dbReference>
<evidence type="ECO:0000256" key="1">
    <source>
        <dbReference type="ARBA" id="ARBA00022679"/>
    </source>
</evidence>
<dbReference type="CDD" id="cd09274">
    <property type="entry name" value="RNase_HI_RT_Ty3"/>
    <property type="match status" value="1"/>
</dbReference>
<dbReference type="GO" id="GO:0016787">
    <property type="term" value="F:hydrolase activity"/>
    <property type="evidence" value="ECO:0007669"/>
    <property type="project" value="UniProtKB-KW"/>
</dbReference>
<dbReference type="AlphaFoldDB" id="A0A8B6EDT2"/>
<reference evidence="9" key="1">
    <citation type="submission" date="2018-11" db="EMBL/GenBank/DDBJ databases">
        <authorList>
            <person name="Alioto T."/>
            <person name="Alioto T."/>
        </authorList>
    </citation>
    <scope>NUCLEOTIDE SEQUENCE</scope>
</reference>
<evidence type="ECO:0000313" key="10">
    <source>
        <dbReference type="Proteomes" id="UP000596742"/>
    </source>
</evidence>
<feature type="domain" description="Reverse transcriptase RNase H-like" evidence="8">
    <location>
        <begin position="26"/>
        <end position="127"/>
    </location>
</feature>
<keyword evidence="6" id="KW-0695">RNA-directed DNA polymerase</keyword>
<dbReference type="Pfam" id="PF17917">
    <property type="entry name" value="RT_RNaseH"/>
    <property type="match status" value="1"/>
</dbReference>
<accession>A0A8B6EDT2</accession>
<dbReference type="Proteomes" id="UP000596742">
    <property type="component" value="Unassembled WGS sequence"/>
</dbReference>
<dbReference type="OrthoDB" id="425619at2759"/>
<evidence type="ECO:0000256" key="4">
    <source>
        <dbReference type="ARBA" id="ARBA00022759"/>
    </source>
</evidence>
<feature type="compositionally biased region" description="Low complexity" evidence="7">
    <location>
        <begin position="371"/>
        <end position="380"/>
    </location>
</feature>